<evidence type="ECO:0000256" key="1">
    <source>
        <dbReference type="SAM" id="Phobius"/>
    </source>
</evidence>
<evidence type="ECO:0000313" key="4">
    <source>
        <dbReference type="Proteomes" id="UP001063166"/>
    </source>
</evidence>
<dbReference type="Proteomes" id="UP001063166">
    <property type="component" value="Unassembled WGS sequence"/>
</dbReference>
<feature type="transmembrane region" description="Helical" evidence="1">
    <location>
        <begin position="213"/>
        <end position="238"/>
    </location>
</feature>
<dbReference type="PANTHER" id="PTHR40465">
    <property type="entry name" value="CHROMOSOME 1, WHOLE GENOME SHOTGUN SEQUENCE"/>
    <property type="match status" value="1"/>
</dbReference>
<feature type="transmembrane region" description="Helical" evidence="1">
    <location>
        <begin position="168"/>
        <end position="192"/>
    </location>
</feature>
<dbReference type="Pfam" id="PF20152">
    <property type="entry name" value="DUF6534"/>
    <property type="match status" value="1"/>
</dbReference>
<evidence type="ECO:0000313" key="3">
    <source>
        <dbReference type="EMBL" id="GLB33479.1"/>
    </source>
</evidence>
<keyword evidence="1" id="KW-1133">Transmembrane helix</keyword>
<organism evidence="3 4">
    <name type="scientific">Lyophyllum shimeji</name>
    <name type="common">Hon-shimeji</name>
    <name type="synonym">Tricholoma shimeji</name>
    <dbReference type="NCBI Taxonomy" id="47721"/>
    <lineage>
        <taxon>Eukaryota</taxon>
        <taxon>Fungi</taxon>
        <taxon>Dikarya</taxon>
        <taxon>Basidiomycota</taxon>
        <taxon>Agaricomycotina</taxon>
        <taxon>Agaricomycetes</taxon>
        <taxon>Agaricomycetidae</taxon>
        <taxon>Agaricales</taxon>
        <taxon>Tricholomatineae</taxon>
        <taxon>Lyophyllaceae</taxon>
        <taxon>Lyophyllum</taxon>
    </lineage>
</organism>
<keyword evidence="4" id="KW-1185">Reference proteome</keyword>
<dbReference type="InterPro" id="IPR045339">
    <property type="entry name" value="DUF6534"/>
</dbReference>
<keyword evidence="1" id="KW-0812">Transmembrane</keyword>
<comment type="caution">
    <text evidence="3">The sequence shown here is derived from an EMBL/GenBank/DDBJ whole genome shotgun (WGS) entry which is preliminary data.</text>
</comment>
<feature type="transmembrane region" description="Helical" evidence="1">
    <location>
        <begin position="93"/>
        <end position="117"/>
    </location>
</feature>
<feature type="domain" description="DUF6534" evidence="2">
    <location>
        <begin position="181"/>
        <end position="267"/>
    </location>
</feature>
<dbReference type="OrthoDB" id="3270417at2759"/>
<gene>
    <name evidence="3" type="ORF">LshimejAT787_0103630</name>
</gene>
<name>A0A9P3PDH2_LYOSH</name>
<keyword evidence="1" id="KW-0472">Membrane</keyword>
<feature type="transmembrane region" description="Helical" evidence="1">
    <location>
        <begin position="20"/>
        <end position="45"/>
    </location>
</feature>
<protein>
    <recommendedName>
        <fullName evidence="2">DUF6534 domain-containing protein</fullName>
    </recommendedName>
</protein>
<accession>A0A9P3PDH2</accession>
<feature type="transmembrane region" description="Helical" evidence="1">
    <location>
        <begin position="129"/>
        <end position="148"/>
    </location>
</feature>
<proteinExistence type="predicted"/>
<sequence>MSTSPAAKAAQLTAAVKQVFGTSFIGFTIATTLYGITCLQTYIYYRNYRKDPQLLKATVAALWVLDTLTTIFVAHSLYTFFVLNFGKPPQVDLIIPWSFTSEKLLVTLITFIAQVFYARTIWRVSSNKSVPVVIVLLALAALALGIVTTEHLFRNPLTTSISDRKFSILSGLVQGFASLDDILITVALCYFLQTRRGGEFSSQNRTDVIIDSLMLYAVSRGILTAVTQILFLVLNVALPHDTFWQPFHQAVGKLYVNSVLATLNIRSAFNEPTEVKLGGLQFESGVDSAHTGLHASQHVHTLEDIASKTTAYSSTYGASEGKRSMKLDDVAKPEA</sequence>
<dbReference type="AlphaFoldDB" id="A0A9P3PDH2"/>
<dbReference type="PANTHER" id="PTHR40465:SF1">
    <property type="entry name" value="DUF6534 DOMAIN-CONTAINING PROTEIN"/>
    <property type="match status" value="1"/>
</dbReference>
<evidence type="ECO:0000259" key="2">
    <source>
        <dbReference type="Pfam" id="PF20152"/>
    </source>
</evidence>
<dbReference type="EMBL" id="BRPK01000001">
    <property type="protein sequence ID" value="GLB33479.1"/>
    <property type="molecule type" value="Genomic_DNA"/>
</dbReference>
<reference evidence="3" key="1">
    <citation type="submission" date="2022-07" db="EMBL/GenBank/DDBJ databases">
        <title>The genome of Lyophyllum shimeji provides insight into the initial evolution of ectomycorrhizal fungal genome.</title>
        <authorList>
            <person name="Kobayashi Y."/>
            <person name="Shibata T."/>
            <person name="Hirakawa H."/>
            <person name="Shigenobu S."/>
            <person name="Nishiyama T."/>
            <person name="Yamada A."/>
            <person name="Hasebe M."/>
            <person name="Kawaguchi M."/>
        </authorList>
    </citation>
    <scope>NUCLEOTIDE SEQUENCE</scope>
    <source>
        <strain evidence="3">AT787</strain>
    </source>
</reference>
<feature type="transmembrane region" description="Helical" evidence="1">
    <location>
        <begin position="57"/>
        <end position="81"/>
    </location>
</feature>